<reference evidence="2" key="1">
    <citation type="submission" date="2021-05" db="EMBL/GenBank/DDBJ databases">
        <title>Complete genome sequence of the cellulolytic planctomycete Telmatocola sphagniphila SP2T and characterization of the first cellulase from planctomycetes.</title>
        <authorList>
            <person name="Rakitin A.L."/>
            <person name="Beletsky A.V."/>
            <person name="Naumoff D.G."/>
            <person name="Kulichevskaya I.S."/>
            <person name="Mardanov A.V."/>
            <person name="Ravin N.V."/>
            <person name="Dedysh S.N."/>
        </authorList>
    </citation>
    <scope>NUCLEOTIDE SEQUENCE</scope>
    <source>
        <strain evidence="2">SP2T</strain>
    </source>
</reference>
<organism evidence="2 3">
    <name type="scientific">Telmatocola sphagniphila</name>
    <dbReference type="NCBI Taxonomy" id="1123043"/>
    <lineage>
        <taxon>Bacteria</taxon>
        <taxon>Pseudomonadati</taxon>
        <taxon>Planctomycetota</taxon>
        <taxon>Planctomycetia</taxon>
        <taxon>Gemmatales</taxon>
        <taxon>Gemmataceae</taxon>
    </lineage>
</organism>
<keyword evidence="2" id="KW-0223">Dioxygenase</keyword>
<dbReference type="InterPro" id="IPR008775">
    <property type="entry name" value="Phytyl_CoA_dOase-like"/>
</dbReference>
<dbReference type="KEGG" id="tsph:KIH39_13710"/>
<keyword evidence="3" id="KW-1185">Reference proteome</keyword>
<sequence>MIAQLEKPQNLQTDYERDGFIIVRNLFSVDEIQRLSEEIDAVRNQYTHLVDKRNMRCRWQDHYQTGECRFDAFDPIIDLSPLSKDLAYSPKMLEVLRAMYGEPACLFKDKIIFKMPGAKGYDMHQDWIAWERFPRSFCSVVVPLDEADEDNGCTIVYPGYHQNGSLSAEDGNYHPLPAGLIDESSAVPLVLNRGDIAVFSGFTPHKSLANKSDRPRRQFYFSYTRQSDGGELREQHYKDYHLWLIQKYREYGKLDTYFE</sequence>
<dbReference type="SUPFAM" id="SSF51197">
    <property type="entry name" value="Clavaminate synthase-like"/>
    <property type="match status" value="1"/>
</dbReference>
<dbReference type="Proteomes" id="UP000676194">
    <property type="component" value="Chromosome"/>
</dbReference>
<evidence type="ECO:0000313" key="3">
    <source>
        <dbReference type="Proteomes" id="UP000676194"/>
    </source>
</evidence>
<keyword evidence="2" id="KW-0560">Oxidoreductase</keyword>
<protein>
    <submittedName>
        <fullName evidence="2">Phytanoyl-CoA dioxygenase family protein</fullName>
    </submittedName>
</protein>
<dbReference type="PANTHER" id="PTHR20883:SF48">
    <property type="entry name" value="ECTOINE DIOXYGENASE"/>
    <property type="match status" value="1"/>
</dbReference>
<dbReference type="PANTHER" id="PTHR20883">
    <property type="entry name" value="PHYTANOYL-COA DIOXYGENASE DOMAIN CONTAINING 1"/>
    <property type="match status" value="1"/>
</dbReference>
<comment type="cofactor">
    <cofactor evidence="1">
        <name>Fe(2+)</name>
        <dbReference type="ChEBI" id="CHEBI:29033"/>
    </cofactor>
</comment>
<dbReference type="Pfam" id="PF05721">
    <property type="entry name" value="PhyH"/>
    <property type="match status" value="1"/>
</dbReference>
<dbReference type="GO" id="GO:0005506">
    <property type="term" value="F:iron ion binding"/>
    <property type="evidence" value="ECO:0007669"/>
    <property type="project" value="UniProtKB-ARBA"/>
</dbReference>
<dbReference type="AlphaFoldDB" id="A0A8E6B119"/>
<dbReference type="GO" id="GO:0016706">
    <property type="term" value="F:2-oxoglutarate-dependent dioxygenase activity"/>
    <property type="evidence" value="ECO:0007669"/>
    <property type="project" value="UniProtKB-ARBA"/>
</dbReference>
<dbReference type="EMBL" id="CP074694">
    <property type="protein sequence ID" value="QVL29925.1"/>
    <property type="molecule type" value="Genomic_DNA"/>
</dbReference>
<accession>A0A8E6B119</accession>
<gene>
    <name evidence="2" type="ORF">KIH39_13710</name>
</gene>
<evidence type="ECO:0000313" key="2">
    <source>
        <dbReference type="EMBL" id="QVL29925.1"/>
    </source>
</evidence>
<dbReference type="Gene3D" id="2.60.120.620">
    <property type="entry name" value="q2cbj1_9rhob like domain"/>
    <property type="match status" value="1"/>
</dbReference>
<evidence type="ECO:0000256" key="1">
    <source>
        <dbReference type="ARBA" id="ARBA00001954"/>
    </source>
</evidence>
<name>A0A8E6B119_9BACT</name>
<proteinExistence type="predicted"/>
<dbReference type="RefSeq" id="WP_213493807.1">
    <property type="nucleotide sequence ID" value="NZ_CP074694.1"/>
</dbReference>